<dbReference type="InterPro" id="IPR037079">
    <property type="entry name" value="AF2212/PG0164-like_sf"/>
</dbReference>
<evidence type="ECO:0000313" key="1">
    <source>
        <dbReference type="EMBL" id="QDT05104.1"/>
    </source>
</evidence>
<sequence>MSDYPYIFDAEIVKYGFGKVLFSVVYVPKEILSRFDFAKTKRLRIDGEIEGVRFEAALMPRRGNGI</sequence>
<reference evidence="1 2" key="1">
    <citation type="submission" date="2019-02" db="EMBL/GenBank/DDBJ databases">
        <title>Deep-cultivation of Planctomycetes and their phenomic and genomic characterization uncovers novel biology.</title>
        <authorList>
            <person name="Wiegand S."/>
            <person name="Jogler M."/>
            <person name="Boedeker C."/>
            <person name="Pinto D."/>
            <person name="Vollmers J."/>
            <person name="Rivas-Marin E."/>
            <person name="Kohn T."/>
            <person name="Peeters S.H."/>
            <person name="Heuer A."/>
            <person name="Rast P."/>
            <person name="Oberbeckmann S."/>
            <person name="Bunk B."/>
            <person name="Jeske O."/>
            <person name="Meyerdierks A."/>
            <person name="Storesund J.E."/>
            <person name="Kallscheuer N."/>
            <person name="Luecker S."/>
            <person name="Lage O.M."/>
            <person name="Pohl T."/>
            <person name="Merkel B.J."/>
            <person name="Hornburger P."/>
            <person name="Mueller R.-W."/>
            <person name="Bruemmer F."/>
            <person name="Labrenz M."/>
            <person name="Spormann A.M."/>
            <person name="Op den Camp H."/>
            <person name="Overmann J."/>
            <person name="Amann R."/>
            <person name="Jetten M.S.M."/>
            <person name="Mascher T."/>
            <person name="Medema M.H."/>
            <person name="Devos D.P."/>
            <person name="Kaster A.-K."/>
            <person name="Ovreas L."/>
            <person name="Rohde M."/>
            <person name="Galperin M.Y."/>
            <person name="Jogler C."/>
        </authorList>
    </citation>
    <scope>NUCLEOTIDE SEQUENCE [LARGE SCALE GENOMIC DNA]</scope>
    <source>
        <strain evidence="1 2">K22_7</strain>
    </source>
</reference>
<dbReference type="KEGG" id="rlc:K227x_35020"/>
<keyword evidence="2" id="KW-1185">Reference proteome</keyword>
<name>A0A517ND89_9BACT</name>
<gene>
    <name evidence="1" type="ORF">K227x_35020</name>
</gene>
<proteinExistence type="predicted"/>
<protein>
    <submittedName>
        <fullName evidence="1">Uncharacterized protein</fullName>
    </submittedName>
</protein>
<dbReference type="Proteomes" id="UP000318538">
    <property type="component" value="Chromosome"/>
</dbReference>
<accession>A0A517ND89</accession>
<dbReference type="AlphaFoldDB" id="A0A517ND89"/>
<organism evidence="1 2">
    <name type="scientific">Rubripirellula lacrimiformis</name>
    <dbReference type="NCBI Taxonomy" id="1930273"/>
    <lineage>
        <taxon>Bacteria</taxon>
        <taxon>Pseudomonadati</taxon>
        <taxon>Planctomycetota</taxon>
        <taxon>Planctomycetia</taxon>
        <taxon>Pirellulales</taxon>
        <taxon>Pirellulaceae</taxon>
        <taxon>Rubripirellula</taxon>
    </lineage>
</organism>
<dbReference type="Gene3D" id="2.40.30.100">
    <property type="entry name" value="AF2212/PG0164-like"/>
    <property type="match status" value="1"/>
</dbReference>
<dbReference type="EMBL" id="CP036525">
    <property type="protein sequence ID" value="QDT05104.1"/>
    <property type="molecule type" value="Genomic_DNA"/>
</dbReference>
<evidence type="ECO:0000313" key="2">
    <source>
        <dbReference type="Proteomes" id="UP000318538"/>
    </source>
</evidence>
<dbReference type="RefSeq" id="WP_246145847.1">
    <property type="nucleotide sequence ID" value="NZ_CP036525.1"/>
</dbReference>